<proteinExistence type="predicted"/>
<dbReference type="EMBL" id="CATNWA010018926">
    <property type="protein sequence ID" value="CAI9610343.1"/>
    <property type="molecule type" value="Genomic_DNA"/>
</dbReference>
<reference evidence="1" key="1">
    <citation type="submission" date="2023-05" db="EMBL/GenBank/DDBJ databases">
        <authorList>
            <person name="Stuckert A."/>
        </authorList>
    </citation>
    <scope>NUCLEOTIDE SEQUENCE</scope>
</reference>
<evidence type="ECO:0000313" key="2">
    <source>
        <dbReference type="Proteomes" id="UP001162483"/>
    </source>
</evidence>
<gene>
    <name evidence="1" type="ORF">SPARVUS_LOCUS14401462</name>
</gene>
<evidence type="ECO:0000313" key="1">
    <source>
        <dbReference type="EMBL" id="CAI9610343.1"/>
    </source>
</evidence>
<sequence length="46" mass="5221">MYVNNTYLSPVSTCTLLCIAEQSKALCWHSKAHTQQTVKQHTQLTL</sequence>
<dbReference type="Proteomes" id="UP001162483">
    <property type="component" value="Unassembled WGS sequence"/>
</dbReference>
<keyword evidence="2" id="KW-1185">Reference proteome</keyword>
<protein>
    <submittedName>
        <fullName evidence="1">Uncharacterized protein</fullName>
    </submittedName>
</protein>
<accession>A0ABN9GP64</accession>
<comment type="caution">
    <text evidence="1">The sequence shown here is derived from an EMBL/GenBank/DDBJ whole genome shotgun (WGS) entry which is preliminary data.</text>
</comment>
<name>A0ABN9GP64_9NEOB</name>
<organism evidence="1 2">
    <name type="scientific">Staurois parvus</name>
    <dbReference type="NCBI Taxonomy" id="386267"/>
    <lineage>
        <taxon>Eukaryota</taxon>
        <taxon>Metazoa</taxon>
        <taxon>Chordata</taxon>
        <taxon>Craniata</taxon>
        <taxon>Vertebrata</taxon>
        <taxon>Euteleostomi</taxon>
        <taxon>Amphibia</taxon>
        <taxon>Batrachia</taxon>
        <taxon>Anura</taxon>
        <taxon>Neobatrachia</taxon>
        <taxon>Ranoidea</taxon>
        <taxon>Ranidae</taxon>
        <taxon>Staurois</taxon>
    </lineage>
</organism>